<dbReference type="CDD" id="cd17273">
    <property type="entry name" value="RMtype1_S_EcoJA69PI-TRD1-CR1_like"/>
    <property type="match status" value="1"/>
</dbReference>
<dbReference type="Gene3D" id="3.90.220.20">
    <property type="entry name" value="DNA methylase specificity domains"/>
    <property type="match status" value="2"/>
</dbReference>
<dbReference type="Proteomes" id="UP000199116">
    <property type="component" value="Unassembled WGS sequence"/>
</dbReference>
<feature type="coiled-coil region" evidence="4">
    <location>
        <begin position="358"/>
        <end position="385"/>
    </location>
</feature>
<evidence type="ECO:0000256" key="2">
    <source>
        <dbReference type="ARBA" id="ARBA00022747"/>
    </source>
</evidence>
<dbReference type="InterPro" id="IPR052021">
    <property type="entry name" value="Type-I_RS_S_subunit"/>
</dbReference>
<dbReference type="InterPro" id="IPR000055">
    <property type="entry name" value="Restrct_endonuc_typeI_TRD"/>
</dbReference>
<keyword evidence="7" id="KW-1185">Reference proteome</keyword>
<dbReference type="PANTHER" id="PTHR30408">
    <property type="entry name" value="TYPE-1 RESTRICTION ENZYME ECOKI SPECIFICITY PROTEIN"/>
    <property type="match status" value="1"/>
</dbReference>
<organism evidence="6 7">
    <name type="scientific">Salegentibacter agarivorans</name>
    <dbReference type="NCBI Taxonomy" id="345907"/>
    <lineage>
        <taxon>Bacteria</taxon>
        <taxon>Pseudomonadati</taxon>
        <taxon>Bacteroidota</taxon>
        <taxon>Flavobacteriia</taxon>
        <taxon>Flavobacteriales</taxon>
        <taxon>Flavobacteriaceae</taxon>
        <taxon>Salegentibacter</taxon>
    </lineage>
</organism>
<evidence type="ECO:0000259" key="5">
    <source>
        <dbReference type="Pfam" id="PF01420"/>
    </source>
</evidence>
<sequence length="394" mass="44635">MELTATKYKQTEVGLIPEDWEVRTLGEIAKVIGGGTPKTNVLQYWNGNISWFTPTEVGERKYLKESKRKISLEGLQNSSAQILPIGTILLTSRAGIGDLGILTKEASTNQGFQSLLVYEDYYNEYIYYLLSTLKSKIISKASGSTFLEISPSKVKEVTAAVPQTLTEQKAIARVLSDTDALIQALEKKIAKKAMIKKGAMQELLKPKEGWEVKTLEELFLLKQGLQCPVEEQYELKKEGLVRFVRIVDLTNNKELPRYISKPNSSHIIKDTDLFMVRYGSPGLLGYGFNGVIANNLFRLIPKTSIFPKFFYHLFTYRNDDVLNLSSSTTMAAISFRALNQMEIEYPSKKEQIETAEILSDMDKEIEQLEQRLAKYQNVKQGMMQQLLTGKIRLV</sequence>
<dbReference type="GO" id="GO:0003677">
    <property type="term" value="F:DNA binding"/>
    <property type="evidence" value="ECO:0007669"/>
    <property type="project" value="UniProtKB-KW"/>
</dbReference>
<keyword evidence="3" id="KW-0238">DNA-binding</keyword>
<protein>
    <submittedName>
        <fullName evidence="6">Type I restriction enzyme, S subunit</fullName>
    </submittedName>
</protein>
<proteinExistence type="inferred from homology"/>
<keyword evidence="2" id="KW-0680">Restriction system</keyword>
<gene>
    <name evidence="6" type="ORF">SAMN04488033_11660</name>
</gene>
<dbReference type="AlphaFoldDB" id="A0A1I2MXL9"/>
<dbReference type="InterPro" id="IPR044946">
    <property type="entry name" value="Restrct_endonuc_typeI_TRD_sf"/>
</dbReference>
<evidence type="ECO:0000256" key="1">
    <source>
        <dbReference type="ARBA" id="ARBA00010923"/>
    </source>
</evidence>
<evidence type="ECO:0000313" key="7">
    <source>
        <dbReference type="Proteomes" id="UP000199116"/>
    </source>
</evidence>
<dbReference type="RefSeq" id="WP_093305178.1">
    <property type="nucleotide sequence ID" value="NZ_FOOH01000016.1"/>
</dbReference>
<reference evidence="7" key="1">
    <citation type="submission" date="2016-10" db="EMBL/GenBank/DDBJ databases">
        <authorList>
            <person name="Varghese N."/>
            <person name="Submissions S."/>
        </authorList>
    </citation>
    <scope>NUCLEOTIDE SEQUENCE [LARGE SCALE GENOMIC DNA]</scope>
    <source>
        <strain evidence="7">DSM 23515</strain>
    </source>
</reference>
<feature type="domain" description="Type I restriction modification DNA specificity" evidence="5">
    <location>
        <begin position="17"/>
        <end position="190"/>
    </location>
</feature>
<dbReference type="PANTHER" id="PTHR30408:SF12">
    <property type="entry name" value="TYPE I RESTRICTION ENZYME MJAVIII SPECIFICITY SUBUNIT"/>
    <property type="match status" value="1"/>
</dbReference>
<evidence type="ECO:0000313" key="6">
    <source>
        <dbReference type="EMBL" id="SFF95630.1"/>
    </source>
</evidence>
<dbReference type="SUPFAM" id="SSF116734">
    <property type="entry name" value="DNA methylase specificity domain"/>
    <property type="match status" value="2"/>
</dbReference>
<dbReference type="EMBL" id="FOOH01000016">
    <property type="protein sequence ID" value="SFF95630.1"/>
    <property type="molecule type" value="Genomic_DNA"/>
</dbReference>
<accession>A0A1I2MXL9</accession>
<keyword evidence="4" id="KW-0175">Coiled coil</keyword>
<name>A0A1I2MXL9_9FLAO</name>
<dbReference type="CDD" id="cd17263">
    <property type="entry name" value="RMtype1_S_AbaB8300I-TRD1-CR1_like"/>
    <property type="match status" value="1"/>
</dbReference>
<dbReference type="Gene3D" id="1.10.287.1120">
    <property type="entry name" value="Bipartite methylase S protein"/>
    <property type="match status" value="1"/>
</dbReference>
<dbReference type="Pfam" id="PF01420">
    <property type="entry name" value="Methylase_S"/>
    <property type="match status" value="2"/>
</dbReference>
<comment type="similarity">
    <text evidence="1">Belongs to the type-I restriction system S methylase family.</text>
</comment>
<dbReference type="GO" id="GO:0009307">
    <property type="term" value="P:DNA restriction-modification system"/>
    <property type="evidence" value="ECO:0007669"/>
    <property type="project" value="UniProtKB-KW"/>
</dbReference>
<evidence type="ECO:0000256" key="3">
    <source>
        <dbReference type="ARBA" id="ARBA00023125"/>
    </source>
</evidence>
<feature type="domain" description="Type I restriction modification DNA specificity" evidence="5">
    <location>
        <begin position="208"/>
        <end position="371"/>
    </location>
</feature>
<evidence type="ECO:0000256" key="4">
    <source>
        <dbReference type="SAM" id="Coils"/>
    </source>
</evidence>